<dbReference type="Proteomes" id="UP000006222">
    <property type="component" value="Unassembled WGS sequence"/>
</dbReference>
<comment type="caution">
    <text evidence="1">The sequence shown here is derived from an EMBL/GenBank/DDBJ whole genome shotgun (WGS) entry which is preliminary data.</text>
</comment>
<organism evidence="1 2">
    <name type="scientific">Rhodopirellula baltica WH47</name>
    <dbReference type="NCBI Taxonomy" id="991778"/>
    <lineage>
        <taxon>Bacteria</taxon>
        <taxon>Pseudomonadati</taxon>
        <taxon>Planctomycetota</taxon>
        <taxon>Planctomycetia</taxon>
        <taxon>Pirellulales</taxon>
        <taxon>Pirellulaceae</taxon>
        <taxon>Rhodopirellula</taxon>
    </lineage>
</organism>
<reference evidence="1 2" key="1">
    <citation type="journal article" date="2013" name="Mar. Genomics">
        <title>Expression of sulfatases in Rhodopirellula baltica and the diversity of sulfatases in the genus Rhodopirellula.</title>
        <authorList>
            <person name="Wegner C.E."/>
            <person name="Richter-Heitmann T."/>
            <person name="Klindworth A."/>
            <person name="Klockow C."/>
            <person name="Richter M."/>
            <person name="Achstetter T."/>
            <person name="Glockner F.O."/>
            <person name="Harder J."/>
        </authorList>
    </citation>
    <scope>NUCLEOTIDE SEQUENCE [LARGE SCALE GENOMIC DNA]</scope>
    <source>
        <strain evidence="1 2">WH47</strain>
    </source>
</reference>
<proteinExistence type="predicted"/>
<accession>F2AWZ6</accession>
<sequence>MFEGAKFDASQIGKIRETFVRGQFVLVDQYFVGLRKRREHCNHGIPSIAVTFRHRGKHSRANFEPSVELVALIHVRLGADNGRFLRHRPERSEQCLN</sequence>
<protein>
    <submittedName>
        <fullName evidence="1">Uncharacterized protein</fullName>
    </submittedName>
</protein>
<evidence type="ECO:0000313" key="2">
    <source>
        <dbReference type="Proteomes" id="UP000006222"/>
    </source>
</evidence>
<dbReference type="AlphaFoldDB" id="F2AWZ6"/>
<dbReference type="EMBL" id="AFAR01000208">
    <property type="protein sequence ID" value="EGF25813.1"/>
    <property type="molecule type" value="Genomic_DNA"/>
</dbReference>
<evidence type="ECO:0000313" key="1">
    <source>
        <dbReference type="EMBL" id="EGF25813.1"/>
    </source>
</evidence>
<name>F2AWZ6_RHOBT</name>
<gene>
    <name evidence="1" type="ORF">RBWH47_00213</name>
</gene>